<reference evidence="2 3" key="1">
    <citation type="journal article" date="2010" name="Science">
        <title>Genomic comparison of the ants Camponotus floridanus and Harpegnathos saltator.</title>
        <authorList>
            <person name="Bonasio R."/>
            <person name="Zhang G."/>
            <person name="Ye C."/>
            <person name="Mutti N.S."/>
            <person name="Fang X."/>
            <person name="Qin N."/>
            <person name="Donahue G."/>
            <person name="Yang P."/>
            <person name="Li Q."/>
            <person name="Li C."/>
            <person name="Zhang P."/>
            <person name="Huang Z."/>
            <person name="Berger S.L."/>
            <person name="Reinberg D."/>
            <person name="Wang J."/>
            <person name="Liebig J."/>
        </authorList>
    </citation>
    <scope>NUCLEOTIDE SEQUENCE [LARGE SCALE GENOMIC DNA]</scope>
    <source>
        <strain evidence="2 3">R22 G/1</strain>
    </source>
</reference>
<keyword evidence="3" id="KW-1185">Reference proteome</keyword>
<sequence>QRTFGNPLSYLGGPRLPSKNRSSIESVLSLD</sequence>
<dbReference type="Proteomes" id="UP000008237">
    <property type="component" value="Unassembled WGS sequence"/>
</dbReference>
<feature type="non-terminal residue" evidence="2">
    <location>
        <position position="31"/>
    </location>
</feature>
<evidence type="ECO:0000256" key="1">
    <source>
        <dbReference type="SAM" id="MobiDB-lite"/>
    </source>
</evidence>
<dbReference type="EMBL" id="GL446000">
    <property type="protein sequence ID" value="EFN88656.1"/>
    <property type="molecule type" value="Genomic_DNA"/>
</dbReference>
<accession>E2B6S2</accession>
<organism evidence="3">
    <name type="scientific">Harpegnathos saltator</name>
    <name type="common">Jerdon's jumping ant</name>
    <dbReference type="NCBI Taxonomy" id="610380"/>
    <lineage>
        <taxon>Eukaryota</taxon>
        <taxon>Metazoa</taxon>
        <taxon>Ecdysozoa</taxon>
        <taxon>Arthropoda</taxon>
        <taxon>Hexapoda</taxon>
        <taxon>Insecta</taxon>
        <taxon>Pterygota</taxon>
        <taxon>Neoptera</taxon>
        <taxon>Endopterygota</taxon>
        <taxon>Hymenoptera</taxon>
        <taxon>Apocrita</taxon>
        <taxon>Aculeata</taxon>
        <taxon>Formicoidea</taxon>
        <taxon>Formicidae</taxon>
        <taxon>Ponerinae</taxon>
        <taxon>Ponerini</taxon>
        <taxon>Harpegnathos</taxon>
    </lineage>
</organism>
<feature type="compositionally biased region" description="Polar residues" evidence="1">
    <location>
        <begin position="19"/>
        <end position="31"/>
    </location>
</feature>
<protein>
    <submittedName>
        <fullName evidence="2">Uncharacterized protein</fullName>
    </submittedName>
</protein>
<evidence type="ECO:0000313" key="3">
    <source>
        <dbReference type="Proteomes" id="UP000008237"/>
    </source>
</evidence>
<dbReference type="AlphaFoldDB" id="E2B6S2"/>
<proteinExistence type="predicted"/>
<gene>
    <name evidence="2" type="ORF">EAI_10963</name>
</gene>
<feature type="non-terminal residue" evidence="2">
    <location>
        <position position="1"/>
    </location>
</feature>
<name>E2B6S2_HARSA</name>
<feature type="region of interest" description="Disordered" evidence="1">
    <location>
        <begin position="1"/>
        <end position="31"/>
    </location>
</feature>
<dbReference type="InParanoid" id="E2B6S2"/>
<evidence type="ECO:0000313" key="2">
    <source>
        <dbReference type="EMBL" id="EFN88656.1"/>
    </source>
</evidence>